<evidence type="ECO:0000256" key="4">
    <source>
        <dbReference type="ARBA" id="ARBA00022692"/>
    </source>
</evidence>
<accession>A0A1I5Z6U9</accession>
<keyword evidence="5 7" id="KW-1133">Transmembrane helix</keyword>
<feature type="transmembrane region" description="Helical" evidence="7">
    <location>
        <begin position="80"/>
        <end position="97"/>
    </location>
</feature>
<dbReference type="AlphaFoldDB" id="A0A1I5Z6U9"/>
<evidence type="ECO:0000256" key="5">
    <source>
        <dbReference type="ARBA" id="ARBA00022989"/>
    </source>
</evidence>
<keyword evidence="4 7" id="KW-0812">Transmembrane</keyword>
<evidence type="ECO:0000313" key="10">
    <source>
        <dbReference type="Proteomes" id="UP000199029"/>
    </source>
</evidence>
<keyword evidence="3" id="KW-1003">Cell membrane</keyword>
<dbReference type="Proteomes" id="UP000199029">
    <property type="component" value="Unassembled WGS sequence"/>
</dbReference>
<name>A0A1I5Z6U9_HYMAR</name>
<evidence type="ECO:0000256" key="3">
    <source>
        <dbReference type="ARBA" id="ARBA00022475"/>
    </source>
</evidence>
<dbReference type="STRING" id="1227077.SAMN04515668_2767"/>
<evidence type="ECO:0000256" key="1">
    <source>
        <dbReference type="ARBA" id="ARBA00004651"/>
    </source>
</evidence>
<dbReference type="RefSeq" id="WP_092674164.1">
    <property type="nucleotide sequence ID" value="NZ_FOXS01000003.1"/>
</dbReference>
<gene>
    <name evidence="9" type="ORF">SAMN04515668_2767</name>
</gene>
<organism evidence="9 10">
    <name type="scientific">Hymenobacter arizonensis</name>
    <name type="common">Siccationidurans arizonensis</name>
    <dbReference type="NCBI Taxonomy" id="1227077"/>
    <lineage>
        <taxon>Bacteria</taxon>
        <taxon>Pseudomonadati</taxon>
        <taxon>Bacteroidota</taxon>
        <taxon>Cytophagia</taxon>
        <taxon>Cytophagales</taxon>
        <taxon>Hymenobacteraceae</taxon>
        <taxon>Hymenobacter</taxon>
    </lineage>
</organism>
<dbReference type="Gene3D" id="3.30.240.20">
    <property type="entry name" value="bsu07140 like domains"/>
    <property type="match status" value="1"/>
</dbReference>
<comment type="subcellular location">
    <subcellularLocation>
        <location evidence="1">Cell membrane</location>
        <topology evidence="1">Multi-pass membrane protein</topology>
    </subcellularLocation>
</comment>
<evidence type="ECO:0000256" key="6">
    <source>
        <dbReference type="ARBA" id="ARBA00023136"/>
    </source>
</evidence>
<dbReference type="InterPro" id="IPR023090">
    <property type="entry name" value="UPF0702_alpha/beta_dom_sf"/>
</dbReference>
<keyword evidence="6 7" id="KW-0472">Membrane</keyword>
<sequence length="230" mass="25676">MKPEEIHLSDWMRILVGDVPGSFYLEAFLRIVFIYLVLLFSMRLMGNRMGSMLTRNEMTALVSLAAANGVALMAPDRGLLPVVLIAAVIIGYQRWIAHRAYRSPKFESMVLDDISIMVENGLIRLDKLEEGVISREQLMARLRQEGVTNLGAVRRVYHEANGSFSLLKFDEPRPGLSILPTADAAFREEQEKAPGHFACASCAHVAESKHAPTTACPRCQHKEWQPAVIS</sequence>
<evidence type="ECO:0000313" key="9">
    <source>
        <dbReference type="EMBL" id="SFQ52188.1"/>
    </source>
</evidence>
<dbReference type="EMBL" id="FOXS01000003">
    <property type="protein sequence ID" value="SFQ52188.1"/>
    <property type="molecule type" value="Genomic_DNA"/>
</dbReference>
<dbReference type="PANTHER" id="PTHR34582:SF6">
    <property type="entry name" value="UPF0702 TRANSMEMBRANE PROTEIN YCAP"/>
    <property type="match status" value="1"/>
</dbReference>
<reference evidence="10" key="1">
    <citation type="submission" date="2016-10" db="EMBL/GenBank/DDBJ databases">
        <authorList>
            <person name="Varghese N."/>
            <person name="Submissions S."/>
        </authorList>
    </citation>
    <scope>NUCLEOTIDE SEQUENCE [LARGE SCALE GENOMIC DNA]</scope>
    <source>
        <strain evidence="10">OR362-8,ATCC BAA-1266,JCM 13504</strain>
    </source>
</reference>
<evidence type="ECO:0000259" key="8">
    <source>
        <dbReference type="Pfam" id="PF04239"/>
    </source>
</evidence>
<keyword evidence="10" id="KW-1185">Reference proteome</keyword>
<dbReference type="Pfam" id="PF04239">
    <property type="entry name" value="DUF421"/>
    <property type="match status" value="1"/>
</dbReference>
<evidence type="ECO:0000256" key="2">
    <source>
        <dbReference type="ARBA" id="ARBA00006448"/>
    </source>
</evidence>
<dbReference type="InterPro" id="IPR007353">
    <property type="entry name" value="DUF421"/>
</dbReference>
<evidence type="ECO:0000256" key="7">
    <source>
        <dbReference type="SAM" id="Phobius"/>
    </source>
</evidence>
<feature type="domain" description="YetF C-terminal" evidence="8">
    <location>
        <begin position="103"/>
        <end position="177"/>
    </location>
</feature>
<feature type="transmembrane region" description="Helical" evidence="7">
    <location>
        <begin position="27"/>
        <end position="46"/>
    </location>
</feature>
<dbReference type="OrthoDB" id="6538282at2"/>
<proteinExistence type="inferred from homology"/>
<comment type="similarity">
    <text evidence="2">Belongs to the UPF0702 family.</text>
</comment>
<dbReference type="PANTHER" id="PTHR34582">
    <property type="entry name" value="UPF0702 TRANSMEMBRANE PROTEIN YCAP"/>
    <property type="match status" value="1"/>
</dbReference>
<protein>
    <recommendedName>
        <fullName evidence="8">YetF C-terminal domain-containing protein</fullName>
    </recommendedName>
</protein>
<dbReference type="GO" id="GO:0005886">
    <property type="term" value="C:plasma membrane"/>
    <property type="evidence" value="ECO:0007669"/>
    <property type="project" value="UniProtKB-SubCell"/>
</dbReference>